<evidence type="ECO:0000313" key="2">
    <source>
        <dbReference type="Proteomes" id="UP000274850"/>
    </source>
</evidence>
<gene>
    <name evidence="1" type="ORF">BQ9231_00302</name>
</gene>
<keyword evidence="2" id="KW-1185">Reference proteome</keyword>
<organism evidence="1">
    <name type="scientific">Cedratvirus lausannensis</name>
    <dbReference type="NCBI Taxonomy" id="2023205"/>
    <lineage>
        <taxon>Viruses</taxon>
        <taxon>Pithoviruses</taxon>
        <taxon>Orthocedratvirinae</taxon>
        <taxon>Alphacedratvirus</taxon>
        <taxon>Alphacedratvirus francolausannense</taxon>
    </lineage>
</organism>
<evidence type="ECO:0000313" key="1">
    <source>
        <dbReference type="EMBL" id="SOB74185.1"/>
    </source>
</evidence>
<accession>A0A285Q1V2</accession>
<dbReference type="EMBL" id="LT907979">
    <property type="protein sequence ID" value="SOB74185.1"/>
    <property type="molecule type" value="Genomic_DNA"/>
</dbReference>
<proteinExistence type="predicted"/>
<name>A0A285Q1V2_9VIRU</name>
<sequence length="295" mass="33666">MQKASYGSKTCQVDVTDKITNNGLTLGNDYNSVLQDPCFGVVKELHIEGQGFSKVSLKENTPFTLNKNSAIYPPLFLVYSCKAKDEELVLSQVESFSCSGLSALSTLYIEICGEGGEKLRSTLLYLFPEAMITLHEEETPEYFGALRLWQLGQEQGNAFVLYCLSSDHTRVQSGKRNSLDRDIFAELVSNWSACVDILNLFSSLNKLGWRAGRQGWIWHNVFWVKTTYLRECEKPVLTKNKYYYEYWLARRVRNPELVQTETVLKSLNNSDYILSLNDCCSMSKEKCNIGESYYD</sequence>
<protein>
    <submittedName>
        <fullName evidence="1">Uncharacterized protein</fullName>
    </submittedName>
</protein>
<reference evidence="1" key="1">
    <citation type="submission" date="2017-08" db="EMBL/GenBank/DDBJ databases">
        <authorList>
            <person name="de Groot N.N."/>
        </authorList>
    </citation>
    <scope>NUCLEOTIDE SEQUENCE</scope>
</reference>
<dbReference type="Proteomes" id="UP000274850">
    <property type="component" value="Segment"/>
</dbReference>